<dbReference type="EMBL" id="KV417485">
    <property type="protein sequence ID" value="KZP32567.1"/>
    <property type="molecule type" value="Genomic_DNA"/>
</dbReference>
<dbReference type="Proteomes" id="UP000076532">
    <property type="component" value="Unassembled WGS sequence"/>
</dbReference>
<dbReference type="Gene3D" id="3.80.10.10">
    <property type="entry name" value="Ribonuclease Inhibitor"/>
    <property type="match status" value="1"/>
</dbReference>
<proteinExistence type="predicted"/>
<accession>A0A166VC54</accession>
<evidence type="ECO:0000313" key="2">
    <source>
        <dbReference type="Proteomes" id="UP000076532"/>
    </source>
</evidence>
<reference evidence="1 2" key="1">
    <citation type="journal article" date="2016" name="Mol. Biol. Evol.">
        <title>Comparative Genomics of Early-Diverging Mushroom-Forming Fungi Provides Insights into the Origins of Lignocellulose Decay Capabilities.</title>
        <authorList>
            <person name="Nagy L.G."/>
            <person name="Riley R."/>
            <person name="Tritt A."/>
            <person name="Adam C."/>
            <person name="Daum C."/>
            <person name="Floudas D."/>
            <person name="Sun H."/>
            <person name="Yadav J.S."/>
            <person name="Pangilinan J."/>
            <person name="Larsson K.H."/>
            <person name="Matsuura K."/>
            <person name="Barry K."/>
            <person name="Labutti K."/>
            <person name="Kuo R."/>
            <person name="Ohm R.A."/>
            <person name="Bhattacharya S.S."/>
            <person name="Shirouzu T."/>
            <person name="Yoshinaga Y."/>
            <person name="Martin F.M."/>
            <person name="Grigoriev I.V."/>
            <person name="Hibbett D.S."/>
        </authorList>
    </citation>
    <scope>NUCLEOTIDE SEQUENCE [LARGE SCALE GENOMIC DNA]</scope>
    <source>
        <strain evidence="1 2">CBS 109695</strain>
    </source>
</reference>
<gene>
    <name evidence="1" type="ORF">FIBSPDRAFT_925067</name>
</gene>
<organism evidence="1 2">
    <name type="scientific">Athelia psychrophila</name>
    <dbReference type="NCBI Taxonomy" id="1759441"/>
    <lineage>
        <taxon>Eukaryota</taxon>
        <taxon>Fungi</taxon>
        <taxon>Dikarya</taxon>
        <taxon>Basidiomycota</taxon>
        <taxon>Agaricomycotina</taxon>
        <taxon>Agaricomycetes</taxon>
        <taxon>Agaricomycetidae</taxon>
        <taxon>Atheliales</taxon>
        <taxon>Atheliaceae</taxon>
        <taxon>Athelia</taxon>
    </lineage>
</organism>
<sequence length="594" mass="68043">MRQINDARRQHALSLSERLEEIARARLKLLAELDDLDAQAKAVLLERNILHNLDAPTSDIPDELLVMLFEADEDMHLSQGLEPHFGALVSHVSHRWRQIALSTPRLWSRIRYVTGSTHMEKFHMYLSRSKLSPVDIYLDLRQLHLRQDLLQSITNHMGHCRQLCIENVERESLQRFLECTSHQPAPILAFLKIGAFLNLQSSSLEPYLFSGPLFASPRLRILHIHALELNKIQMPYVSAFKAVTHLCLEKFWIPNSESYSSFRCILGEMKLLSHLELRPYKFPIPLPPQSPLEFPNLQFLHVYFSDCCECLNIIIQIIRASSLTFLSLEGWYDEEEGPDQDSLRLAISHFPSLRHLNIYGAGDISAPLSKFHLLAEAFPDIERLSCGAETFAEGQDIQAILNAINHCTTLAWPKLERIAVFGMCSHVADLALRDAVFNLQQAGRPLRMLILPQDYISETNTEALAQLREYVVVQPQLRYIAMMAHRSTTAHFWNRQAKFLEQLRELWRSNDDQPTTFQNISRKPTGTPVQLRFKQQLRASIDAGRSSFQQLEGNGKREPTCQAHRDRTEDSGIELGQPTAICCPLFVFYAAEIP</sequence>
<name>A0A166VC54_9AGAM</name>
<evidence type="ECO:0000313" key="1">
    <source>
        <dbReference type="EMBL" id="KZP32567.1"/>
    </source>
</evidence>
<dbReference type="OrthoDB" id="3156934at2759"/>
<dbReference type="InterPro" id="IPR032675">
    <property type="entry name" value="LRR_dom_sf"/>
</dbReference>
<keyword evidence="2" id="KW-1185">Reference proteome</keyword>
<protein>
    <submittedName>
        <fullName evidence="1">Uncharacterized protein</fullName>
    </submittedName>
</protein>
<dbReference type="SUPFAM" id="SSF52047">
    <property type="entry name" value="RNI-like"/>
    <property type="match status" value="1"/>
</dbReference>
<dbReference type="AlphaFoldDB" id="A0A166VC54"/>